<dbReference type="EMBL" id="JASAOG010000167">
    <property type="protein sequence ID" value="KAK0046336.1"/>
    <property type="molecule type" value="Genomic_DNA"/>
</dbReference>
<keyword evidence="3" id="KW-0862">Zinc</keyword>
<evidence type="ECO:0000256" key="2">
    <source>
        <dbReference type="ARBA" id="ARBA00022771"/>
    </source>
</evidence>
<proteinExistence type="predicted"/>
<dbReference type="AlphaFoldDB" id="A0AAD8B1M0"/>
<dbReference type="GO" id="GO:0008270">
    <property type="term" value="F:zinc ion binding"/>
    <property type="evidence" value="ECO:0007669"/>
    <property type="project" value="UniProtKB-KW"/>
</dbReference>
<dbReference type="GO" id="GO:0061630">
    <property type="term" value="F:ubiquitin protein ligase activity"/>
    <property type="evidence" value="ECO:0007669"/>
    <property type="project" value="TreeGrafter"/>
</dbReference>
<dbReference type="InterPro" id="IPR013083">
    <property type="entry name" value="Znf_RING/FYVE/PHD"/>
</dbReference>
<name>A0AAD8B1M0_BIOPF</name>
<protein>
    <submittedName>
        <fullName evidence="6">Tripartite motif-containing protein 3</fullName>
    </submittedName>
</protein>
<dbReference type="InterPro" id="IPR027370">
    <property type="entry name" value="Znf-RING_euk"/>
</dbReference>
<dbReference type="InterPro" id="IPR017907">
    <property type="entry name" value="Znf_RING_CS"/>
</dbReference>
<dbReference type="Pfam" id="PF13445">
    <property type="entry name" value="zf-RING_UBOX"/>
    <property type="match status" value="1"/>
</dbReference>
<evidence type="ECO:0000256" key="4">
    <source>
        <dbReference type="PROSITE-ProRule" id="PRU00175"/>
    </source>
</evidence>
<dbReference type="InterPro" id="IPR051435">
    <property type="entry name" value="RING_finger_E3_ubiq-ligases"/>
</dbReference>
<sequence length="142" mass="16225">MDASREGLKAALIQSKRIKRYWSRQVPCDSSSSRAKSIMSRSAAALAVSRGPETSKSFFIDEDIFHEQFLSCSVCNEGYNQKERAPKLLTCNHTFCLTCLLTIYDQPKEPHLPYRPVEDKIFRTLNFQMCRKANLLNGKSIN</sequence>
<keyword evidence="2 4" id="KW-0863">Zinc-finger</keyword>
<dbReference type="Proteomes" id="UP001233172">
    <property type="component" value="Unassembled WGS sequence"/>
</dbReference>
<reference evidence="6" key="1">
    <citation type="journal article" date="2023" name="PLoS Negl. Trop. Dis.">
        <title>A genome sequence for Biomphalaria pfeifferi, the major vector snail for the human-infecting parasite Schistosoma mansoni.</title>
        <authorList>
            <person name="Bu L."/>
            <person name="Lu L."/>
            <person name="Laidemitt M.R."/>
            <person name="Zhang S.M."/>
            <person name="Mutuku M."/>
            <person name="Mkoji G."/>
            <person name="Steinauer M."/>
            <person name="Loker E.S."/>
        </authorList>
    </citation>
    <scope>NUCLEOTIDE SEQUENCE</scope>
    <source>
        <strain evidence="6">KasaAsao</strain>
    </source>
</reference>
<dbReference type="PROSITE" id="PS50089">
    <property type="entry name" value="ZF_RING_2"/>
    <property type="match status" value="1"/>
</dbReference>
<dbReference type="PANTHER" id="PTHR22791">
    <property type="entry name" value="RING-TYPE DOMAIN-CONTAINING PROTEIN"/>
    <property type="match status" value="1"/>
</dbReference>
<accession>A0AAD8B1M0</accession>
<dbReference type="PROSITE" id="PS00518">
    <property type="entry name" value="ZF_RING_1"/>
    <property type="match status" value="1"/>
</dbReference>
<keyword evidence="7" id="KW-1185">Reference proteome</keyword>
<reference evidence="6" key="2">
    <citation type="submission" date="2023-04" db="EMBL/GenBank/DDBJ databases">
        <authorList>
            <person name="Bu L."/>
            <person name="Lu L."/>
            <person name="Laidemitt M.R."/>
            <person name="Zhang S.M."/>
            <person name="Mutuku M."/>
            <person name="Mkoji G."/>
            <person name="Steinauer M."/>
            <person name="Loker E.S."/>
        </authorList>
    </citation>
    <scope>NUCLEOTIDE SEQUENCE</scope>
    <source>
        <strain evidence="6">KasaAsao</strain>
        <tissue evidence="6">Whole Snail</tissue>
    </source>
</reference>
<keyword evidence="1" id="KW-0479">Metal-binding</keyword>
<organism evidence="6 7">
    <name type="scientific">Biomphalaria pfeifferi</name>
    <name type="common">Bloodfluke planorb</name>
    <name type="synonym">Freshwater snail</name>
    <dbReference type="NCBI Taxonomy" id="112525"/>
    <lineage>
        <taxon>Eukaryota</taxon>
        <taxon>Metazoa</taxon>
        <taxon>Spiralia</taxon>
        <taxon>Lophotrochozoa</taxon>
        <taxon>Mollusca</taxon>
        <taxon>Gastropoda</taxon>
        <taxon>Heterobranchia</taxon>
        <taxon>Euthyneura</taxon>
        <taxon>Panpulmonata</taxon>
        <taxon>Hygrophila</taxon>
        <taxon>Lymnaeoidea</taxon>
        <taxon>Planorbidae</taxon>
        <taxon>Biomphalaria</taxon>
    </lineage>
</organism>
<dbReference type="PANTHER" id="PTHR22791:SF6">
    <property type="entry name" value="RING-TYPE DOMAIN-CONTAINING PROTEIN"/>
    <property type="match status" value="1"/>
</dbReference>
<evidence type="ECO:0000256" key="3">
    <source>
        <dbReference type="ARBA" id="ARBA00022833"/>
    </source>
</evidence>
<dbReference type="InterPro" id="IPR001841">
    <property type="entry name" value="Znf_RING"/>
</dbReference>
<feature type="domain" description="RING-type" evidence="5">
    <location>
        <begin position="72"/>
        <end position="100"/>
    </location>
</feature>
<evidence type="ECO:0000256" key="1">
    <source>
        <dbReference type="ARBA" id="ARBA00022723"/>
    </source>
</evidence>
<gene>
    <name evidence="6" type="ORF">Bpfe_024263</name>
</gene>
<comment type="caution">
    <text evidence="6">The sequence shown here is derived from an EMBL/GenBank/DDBJ whole genome shotgun (WGS) entry which is preliminary data.</text>
</comment>
<dbReference type="GO" id="GO:0016567">
    <property type="term" value="P:protein ubiquitination"/>
    <property type="evidence" value="ECO:0007669"/>
    <property type="project" value="TreeGrafter"/>
</dbReference>
<evidence type="ECO:0000259" key="5">
    <source>
        <dbReference type="PROSITE" id="PS50089"/>
    </source>
</evidence>
<evidence type="ECO:0000313" key="6">
    <source>
        <dbReference type="EMBL" id="KAK0046336.1"/>
    </source>
</evidence>
<evidence type="ECO:0000313" key="7">
    <source>
        <dbReference type="Proteomes" id="UP001233172"/>
    </source>
</evidence>
<dbReference type="SUPFAM" id="SSF57850">
    <property type="entry name" value="RING/U-box"/>
    <property type="match status" value="1"/>
</dbReference>
<dbReference type="Gene3D" id="3.30.40.10">
    <property type="entry name" value="Zinc/RING finger domain, C3HC4 (zinc finger)"/>
    <property type="match status" value="1"/>
</dbReference>